<evidence type="ECO:0000313" key="2">
    <source>
        <dbReference type="EMBL" id="CAD0300786.1"/>
    </source>
</evidence>
<reference evidence="2" key="1">
    <citation type="submission" date="2020-07" db="EMBL/GenBank/DDBJ databases">
        <authorList>
            <person name="Pothier F. J."/>
        </authorList>
    </citation>
    <scope>NUCLEOTIDE SEQUENCE</scope>
    <source>
        <strain evidence="2">CFBP 2533</strain>
    </source>
</reference>
<proteinExistence type="predicted"/>
<protein>
    <submittedName>
        <fullName evidence="2">Uncharacterized protein</fullName>
    </submittedName>
</protein>
<dbReference type="AlphaFoldDB" id="A0A6V7BEU3"/>
<name>A0A6V7BEU3_9XANT</name>
<feature type="compositionally biased region" description="Basic and acidic residues" evidence="1">
    <location>
        <begin position="71"/>
        <end position="86"/>
    </location>
</feature>
<sequence>MPGAHSRCHFGTAASQVQRAPALASQPMLHCDDNALHAEPPIDTTAREVMTQAQVAQKLLRTRAAQGFSEHGSRLLEDRPAGSRAV</sequence>
<evidence type="ECO:0000256" key="1">
    <source>
        <dbReference type="SAM" id="MobiDB-lite"/>
    </source>
</evidence>
<dbReference type="EMBL" id="LR828261">
    <property type="protein sequence ID" value="CAD0300786.1"/>
    <property type="molecule type" value="Genomic_DNA"/>
</dbReference>
<gene>
    <name evidence="2" type="ORF">CFBP2533_02420</name>
</gene>
<feature type="region of interest" description="Disordered" evidence="1">
    <location>
        <begin position="66"/>
        <end position="86"/>
    </location>
</feature>
<organism evidence="2">
    <name type="scientific">Xanthomonas hortorum pv. pelargonii</name>
    <dbReference type="NCBI Taxonomy" id="453602"/>
    <lineage>
        <taxon>Bacteria</taxon>
        <taxon>Pseudomonadati</taxon>
        <taxon>Pseudomonadota</taxon>
        <taxon>Gammaproteobacteria</taxon>
        <taxon>Lysobacterales</taxon>
        <taxon>Lysobacteraceae</taxon>
        <taxon>Xanthomonas</taxon>
    </lineage>
</organism>
<dbReference type="EMBL" id="LR828261">
    <property type="protein sequence ID" value="CAD0300794.1"/>
    <property type="molecule type" value="Genomic_DNA"/>
</dbReference>
<accession>A0A6V7BEU3</accession>